<accession>A0A955RQJ6</accession>
<name>A0A955RQJ6_UNCKA</name>
<reference evidence="5" key="2">
    <citation type="journal article" date="2021" name="Microbiome">
        <title>Successional dynamics and alternative stable states in a saline activated sludge microbial community over 9 years.</title>
        <authorList>
            <person name="Wang Y."/>
            <person name="Ye J."/>
            <person name="Ju F."/>
            <person name="Liu L."/>
            <person name="Boyd J.A."/>
            <person name="Deng Y."/>
            <person name="Parks D.H."/>
            <person name="Jiang X."/>
            <person name="Yin X."/>
            <person name="Woodcroft B.J."/>
            <person name="Tyson G.W."/>
            <person name="Hugenholtz P."/>
            <person name="Polz M.F."/>
            <person name="Zhang T."/>
        </authorList>
    </citation>
    <scope>NUCLEOTIDE SEQUENCE</scope>
    <source>
        <strain evidence="5">HKST-UBA03</strain>
    </source>
</reference>
<dbReference type="EMBL" id="JAGQKZ010000003">
    <property type="protein sequence ID" value="MCA9391706.1"/>
    <property type="molecule type" value="Genomic_DNA"/>
</dbReference>
<gene>
    <name evidence="5" type="primary">rpmE</name>
    <name evidence="5" type="ORF">KC614_00690</name>
</gene>
<dbReference type="GO" id="GO:0006412">
    <property type="term" value="P:translation"/>
    <property type="evidence" value="ECO:0007669"/>
    <property type="project" value="InterPro"/>
</dbReference>
<evidence type="ECO:0000256" key="3">
    <source>
        <dbReference type="RuleBase" id="RU000564"/>
    </source>
</evidence>
<dbReference type="GO" id="GO:0003735">
    <property type="term" value="F:structural constituent of ribosome"/>
    <property type="evidence" value="ECO:0007669"/>
    <property type="project" value="InterPro"/>
</dbReference>
<dbReference type="Proteomes" id="UP000751518">
    <property type="component" value="Unassembled WGS sequence"/>
</dbReference>
<dbReference type="AlphaFoldDB" id="A0A955RQJ6"/>
<dbReference type="PANTHER" id="PTHR33280:SF1">
    <property type="entry name" value="LARGE RIBOSOMAL SUBUNIT PROTEIN BL31C"/>
    <property type="match status" value="1"/>
</dbReference>
<organism evidence="5 6">
    <name type="scientific">candidate division WWE3 bacterium</name>
    <dbReference type="NCBI Taxonomy" id="2053526"/>
    <lineage>
        <taxon>Bacteria</taxon>
        <taxon>Katanobacteria</taxon>
    </lineage>
</organism>
<dbReference type="GO" id="GO:0005840">
    <property type="term" value="C:ribosome"/>
    <property type="evidence" value="ECO:0007669"/>
    <property type="project" value="UniProtKB-KW"/>
</dbReference>
<dbReference type="InterPro" id="IPR002150">
    <property type="entry name" value="Ribosomal_bL31"/>
</dbReference>
<evidence type="ECO:0000256" key="1">
    <source>
        <dbReference type="ARBA" id="ARBA00022980"/>
    </source>
</evidence>
<keyword evidence="1 3" id="KW-0689">Ribosomal protein</keyword>
<dbReference type="NCBIfam" id="TIGR00105">
    <property type="entry name" value="L31"/>
    <property type="match status" value="1"/>
</dbReference>
<sequence>MQKSIHPTYYTDVEIVCACGAKMVTGSIAQGPIRVEICSSCHPFFTGEKKLVDTEGMVEKFVRKQAQAQTEVVSKKKKRYAEASEAQDDAPKHKTLREMLQEAQGNA</sequence>
<reference evidence="5" key="1">
    <citation type="submission" date="2020-04" db="EMBL/GenBank/DDBJ databases">
        <authorList>
            <person name="Zhang T."/>
        </authorList>
    </citation>
    <scope>NUCLEOTIDE SEQUENCE</scope>
    <source>
        <strain evidence="5">HKST-UBA03</strain>
    </source>
</reference>
<dbReference type="PRINTS" id="PR01249">
    <property type="entry name" value="RIBOSOMALL31"/>
</dbReference>
<dbReference type="Pfam" id="PF01197">
    <property type="entry name" value="Ribosomal_L31"/>
    <property type="match status" value="1"/>
</dbReference>
<protein>
    <recommendedName>
        <fullName evidence="3">50S ribosomal protein L31</fullName>
    </recommendedName>
</protein>
<evidence type="ECO:0000313" key="5">
    <source>
        <dbReference type="EMBL" id="MCA9391706.1"/>
    </source>
</evidence>
<dbReference type="InterPro" id="IPR034704">
    <property type="entry name" value="Ribosomal_bL28/bL31-like_sf"/>
</dbReference>
<dbReference type="Gene3D" id="4.10.830.30">
    <property type="entry name" value="Ribosomal protein L31"/>
    <property type="match status" value="1"/>
</dbReference>
<evidence type="ECO:0000256" key="4">
    <source>
        <dbReference type="SAM" id="MobiDB-lite"/>
    </source>
</evidence>
<keyword evidence="2 3" id="KW-0687">Ribonucleoprotein</keyword>
<comment type="caution">
    <text evidence="5">The sequence shown here is derived from an EMBL/GenBank/DDBJ whole genome shotgun (WGS) entry which is preliminary data.</text>
</comment>
<feature type="compositionally biased region" description="Basic and acidic residues" evidence="4">
    <location>
        <begin position="89"/>
        <end position="100"/>
    </location>
</feature>
<evidence type="ECO:0000313" key="6">
    <source>
        <dbReference type="Proteomes" id="UP000751518"/>
    </source>
</evidence>
<dbReference type="GO" id="GO:1990904">
    <property type="term" value="C:ribonucleoprotein complex"/>
    <property type="evidence" value="ECO:0007669"/>
    <property type="project" value="UniProtKB-KW"/>
</dbReference>
<dbReference type="SUPFAM" id="SSF143800">
    <property type="entry name" value="L28p-like"/>
    <property type="match status" value="1"/>
</dbReference>
<comment type="similarity">
    <text evidence="3">Belongs to the bacterial ribosomal protein bL31 family.</text>
</comment>
<proteinExistence type="inferred from homology"/>
<dbReference type="PANTHER" id="PTHR33280">
    <property type="entry name" value="50S RIBOSOMAL PROTEIN L31, CHLOROPLASTIC"/>
    <property type="match status" value="1"/>
</dbReference>
<feature type="region of interest" description="Disordered" evidence="4">
    <location>
        <begin position="78"/>
        <end position="107"/>
    </location>
</feature>
<dbReference type="NCBIfam" id="NF000612">
    <property type="entry name" value="PRK00019.1"/>
    <property type="match status" value="1"/>
</dbReference>
<evidence type="ECO:0000256" key="2">
    <source>
        <dbReference type="ARBA" id="ARBA00023274"/>
    </source>
</evidence>
<dbReference type="InterPro" id="IPR042105">
    <property type="entry name" value="Ribosomal_bL31_sf"/>
</dbReference>